<organism evidence="2 3">
    <name type="scientific">Moraxella lacunata</name>
    <dbReference type="NCBI Taxonomy" id="477"/>
    <lineage>
        <taxon>Bacteria</taxon>
        <taxon>Pseudomonadati</taxon>
        <taxon>Pseudomonadota</taxon>
        <taxon>Gammaproteobacteria</taxon>
        <taxon>Moraxellales</taxon>
        <taxon>Moraxellaceae</taxon>
        <taxon>Moraxella</taxon>
    </lineage>
</organism>
<dbReference type="EMBL" id="UGQU01000001">
    <property type="protein sequence ID" value="STZ55672.1"/>
    <property type="molecule type" value="Genomic_DNA"/>
</dbReference>
<proteinExistence type="predicted"/>
<protein>
    <submittedName>
        <fullName evidence="2">Uncharacterized protein</fullName>
    </submittedName>
</protein>
<dbReference type="AlphaFoldDB" id="A0A378T4D3"/>
<reference evidence="2 3" key="1">
    <citation type="submission" date="2018-06" db="EMBL/GenBank/DDBJ databases">
        <authorList>
            <consortium name="Pathogen Informatics"/>
            <person name="Doyle S."/>
        </authorList>
    </citation>
    <scope>NUCLEOTIDE SEQUENCE [LARGE SCALE GENOMIC DNA]</scope>
    <source>
        <strain evidence="2 3">NCTC10359</strain>
    </source>
</reference>
<dbReference type="EMBL" id="UGQU01000001">
    <property type="protein sequence ID" value="STZ55659.1"/>
    <property type="molecule type" value="Genomic_DNA"/>
</dbReference>
<accession>A0A378T4D3</accession>
<dbReference type="RefSeq" id="WP_115004824.1">
    <property type="nucleotide sequence ID" value="NZ_UGQU01000001.1"/>
</dbReference>
<name>A0A378T4D3_MORLA</name>
<evidence type="ECO:0000313" key="3">
    <source>
        <dbReference type="Proteomes" id="UP000254437"/>
    </source>
</evidence>
<evidence type="ECO:0000313" key="1">
    <source>
        <dbReference type="EMBL" id="STZ55659.1"/>
    </source>
</evidence>
<dbReference type="Proteomes" id="UP000254437">
    <property type="component" value="Unassembled WGS sequence"/>
</dbReference>
<sequence>MNIDKERKLAMWVVTLDNHIHDVFRSHISWLPLFGVTVPEFVEYYKKHGQHNIDKVLKD</sequence>
<evidence type="ECO:0000313" key="2">
    <source>
        <dbReference type="EMBL" id="STZ55672.1"/>
    </source>
</evidence>
<gene>
    <name evidence="1" type="ORF">NCTC10359_00255</name>
    <name evidence="2" type="ORF">NCTC10359_00268</name>
</gene>